<dbReference type="AlphaFoldDB" id="A0A6A6BTK8"/>
<evidence type="ECO:0000256" key="1">
    <source>
        <dbReference type="SAM" id="MobiDB-lite"/>
    </source>
</evidence>
<feature type="compositionally biased region" description="Low complexity" evidence="1">
    <location>
        <begin position="34"/>
        <end position="48"/>
    </location>
</feature>
<feature type="compositionally biased region" description="Polar residues" evidence="1">
    <location>
        <begin position="74"/>
        <end position="89"/>
    </location>
</feature>
<protein>
    <submittedName>
        <fullName evidence="2">Uncharacterized protein</fullName>
    </submittedName>
</protein>
<feature type="compositionally biased region" description="Polar residues" evidence="1">
    <location>
        <begin position="53"/>
        <end position="65"/>
    </location>
</feature>
<organism evidence="2 3">
    <name type="scientific">Aplosporella prunicola CBS 121167</name>
    <dbReference type="NCBI Taxonomy" id="1176127"/>
    <lineage>
        <taxon>Eukaryota</taxon>
        <taxon>Fungi</taxon>
        <taxon>Dikarya</taxon>
        <taxon>Ascomycota</taxon>
        <taxon>Pezizomycotina</taxon>
        <taxon>Dothideomycetes</taxon>
        <taxon>Dothideomycetes incertae sedis</taxon>
        <taxon>Botryosphaeriales</taxon>
        <taxon>Aplosporellaceae</taxon>
        <taxon>Aplosporella</taxon>
    </lineage>
</organism>
<evidence type="ECO:0000313" key="3">
    <source>
        <dbReference type="Proteomes" id="UP000799438"/>
    </source>
</evidence>
<accession>A0A6A6BTK8</accession>
<feature type="region of interest" description="Disordered" evidence="1">
    <location>
        <begin position="1"/>
        <end position="89"/>
    </location>
</feature>
<sequence>MNSAGEQDTYHSQSPKTSPAISMLDGRADSGGEPSTPSPHHIIIPSGPALHSPSVSESTTPSCSVASLYRPASGSGQSSYNEIRQTPHSSGMSLVAPVVDSRNEQLVEGVIDDNHHDQASVGPPSDTDALEGESSNATPQTHNNIVIYIDVLNNDGSDINRFRLMIDSRNLHQNLISNEALDFLDIPHKFRKRSMPERGLSRFRVRRQCGNSLSKTVRNMERIRNVDGTLFGGQDGSTANIEWFDRNLKFFPPKRIHTKDHLIVDAKHCQADVVLCWEDFTRLRPKQRFTNTLDANPPTPDPEWDVEQAISKAIESVQIPKVPDIESEQYGNYNERKIRKETERALKRKVSLESLASFVVNFIAQPPVSDTDLKQYANYHERKAKNGVEGVLKRRVSLESLASLVVNFVVPPPTLDSDPKKYEKYTERKAKKGVERAQTHKNK</sequence>
<feature type="compositionally biased region" description="Basic and acidic residues" evidence="1">
    <location>
        <begin position="417"/>
        <end position="443"/>
    </location>
</feature>
<reference evidence="2" key="1">
    <citation type="journal article" date="2020" name="Stud. Mycol.">
        <title>101 Dothideomycetes genomes: a test case for predicting lifestyles and emergence of pathogens.</title>
        <authorList>
            <person name="Haridas S."/>
            <person name="Albert R."/>
            <person name="Binder M."/>
            <person name="Bloem J."/>
            <person name="Labutti K."/>
            <person name="Salamov A."/>
            <person name="Andreopoulos B."/>
            <person name="Baker S."/>
            <person name="Barry K."/>
            <person name="Bills G."/>
            <person name="Bluhm B."/>
            <person name="Cannon C."/>
            <person name="Castanera R."/>
            <person name="Culley D."/>
            <person name="Daum C."/>
            <person name="Ezra D."/>
            <person name="Gonzalez J."/>
            <person name="Henrissat B."/>
            <person name="Kuo A."/>
            <person name="Liang C."/>
            <person name="Lipzen A."/>
            <person name="Lutzoni F."/>
            <person name="Magnuson J."/>
            <person name="Mondo S."/>
            <person name="Nolan M."/>
            <person name="Ohm R."/>
            <person name="Pangilinan J."/>
            <person name="Park H.-J."/>
            <person name="Ramirez L."/>
            <person name="Alfaro M."/>
            <person name="Sun H."/>
            <person name="Tritt A."/>
            <person name="Yoshinaga Y."/>
            <person name="Zwiers L.-H."/>
            <person name="Turgeon B."/>
            <person name="Goodwin S."/>
            <person name="Spatafora J."/>
            <person name="Crous P."/>
            <person name="Grigoriev I."/>
        </authorList>
    </citation>
    <scope>NUCLEOTIDE SEQUENCE</scope>
    <source>
        <strain evidence="2">CBS 121167</strain>
    </source>
</reference>
<dbReference type="Proteomes" id="UP000799438">
    <property type="component" value="Unassembled WGS sequence"/>
</dbReference>
<feature type="region of interest" description="Disordered" evidence="1">
    <location>
        <begin position="113"/>
        <end position="138"/>
    </location>
</feature>
<feature type="compositionally biased region" description="Polar residues" evidence="1">
    <location>
        <begin position="1"/>
        <end position="20"/>
    </location>
</feature>
<keyword evidence="3" id="KW-1185">Reference proteome</keyword>
<proteinExistence type="predicted"/>
<name>A0A6A6BTK8_9PEZI</name>
<dbReference type="EMBL" id="ML995476">
    <property type="protein sequence ID" value="KAF2146167.1"/>
    <property type="molecule type" value="Genomic_DNA"/>
</dbReference>
<dbReference type="GeneID" id="54301359"/>
<dbReference type="RefSeq" id="XP_033401879.1">
    <property type="nucleotide sequence ID" value="XM_033543862.1"/>
</dbReference>
<gene>
    <name evidence="2" type="ORF">K452DRAFT_315409</name>
</gene>
<evidence type="ECO:0000313" key="2">
    <source>
        <dbReference type="EMBL" id="KAF2146167.1"/>
    </source>
</evidence>
<dbReference type="OrthoDB" id="10673505at2759"/>
<feature type="region of interest" description="Disordered" evidence="1">
    <location>
        <begin position="413"/>
        <end position="443"/>
    </location>
</feature>